<keyword evidence="6" id="KW-1185">Reference proteome</keyword>
<sequence>MNGDDPRHNARMRREPPPGRAGQPPAHPQRPLPHPGESRYGNPAPPPRQNPARAPQPPRNPPPPRNPNARNPQPQRNPNARPPEADRRRGQGQPPRAAMPVQNRATRKLGAADRDSGAPTHAPTQRPRPYREGTPPPPSLPRTKRGGGKPPREPRPRRKRHWGRWFLALLILLLILPFAAAFYVENNLVRIDALPGYADRVGDTPGTNWLLVGSDSRSGLTPEQERELATGGEVGSERTDTIILIHIPKSGSPTLVSLPRDSYVSIPGYGRDKLNSAFAFGGPQLLTQTVEIATGLRIDHYAQIGFGGFADIVDAVGGIDMCLPNAIDDPLAGINLPAGCQHLNGANSLGFVRSRATALADLDRMNNQRLFMAALLKKATGASTLANPFRAWPLLQGLTKSLKVDRGAHVWDLARLGWALRADPIATTVPIGGFIDTDVGNVLLWDKERASQFFEALADDKPIPGELLTTAD</sequence>
<evidence type="ECO:0000256" key="1">
    <source>
        <dbReference type="ARBA" id="ARBA00006068"/>
    </source>
</evidence>
<dbReference type="PANTHER" id="PTHR33392:SF6">
    <property type="entry name" value="POLYISOPRENYL-TEICHOIC ACID--PEPTIDOGLYCAN TEICHOIC ACID TRANSFERASE TAGU"/>
    <property type="match status" value="1"/>
</dbReference>
<dbReference type="PANTHER" id="PTHR33392">
    <property type="entry name" value="POLYISOPRENYL-TEICHOIC ACID--PEPTIDOGLYCAN TEICHOIC ACID TRANSFERASE TAGU"/>
    <property type="match status" value="1"/>
</dbReference>
<evidence type="ECO:0000256" key="2">
    <source>
        <dbReference type="SAM" id="MobiDB-lite"/>
    </source>
</evidence>
<evidence type="ECO:0000259" key="4">
    <source>
        <dbReference type="Pfam" id="PF03816"/>
    </source>
</evidence>
<protein>
    <submittedName>
        <fullName evidence="5">LytR family transcriptional regulator</fullName>
    </submittedName>
</protein>
<name>A0A849CEY7_9NOCA</name>
<comment type="similarity">
    <text evidence="1">Belongs to the LytR/CpsA/Psr (LCP) family.</text>
</comment>
<keyword evidence="3" id="KW-0812">Transmembrane</keyword>
<keyword evidence="3" id="KW-0472">Membrane</keyword>
<feature type="compositionally biased region" description="Pro residues" evidence="2">
    <location>
        <begin position="25"/>
        <end position="34"/>
    </location>
</feature>
<dbReference type="Pfam" id="PF03816">
    <property type="entry name" value="LytR_cpsA_psr"/>
    <property type="match status" value="1"/>
</dbReference>
<keyword evidence="3" id="KW-1133">Transmembrane helix</keyword>
<feature type="domain" description="Cell envelope-related transcriptional attenuator" evidence="4">
    <location>
        <begin position="238"/>
        <end position="379"/>
    </location>
</feature>
<dbReference type="NCBIfam" id="TIGR00350">
    <property type="entry name" value="lytR_cpsA_psr"/>
    <property type="match status" value="1"/>
</dbReference>
<dbReference type="AlphaFoldDB" id="A0A849CEY7"/>
<feature type="compositionally biased region" description="Basic and acidic residues" evidence="2">
    <location>
        <begin position="1"/>
        <end position="17"/>
    </location>
</feature>
<feature type="compositionally biased region" description="Low complexity" evidence="2">
    <location>
        <begin position="67"/>
        <end position="79"/>
    </location>
</feature>
<dbReference type="Proteomes" id="UP000586827">
    <property type="component" value="Unassembled WGS sequence"/>
</dbReference>
<evidence type="ECO:0000313" key="5">
    <source>
        <dbReference type="EMBL" id="NNH74019.1"/>
    </source>
</evidence>
<comment type="caution">
    <text evidence="5">The sequence shown here is derived from an EMBL/GenBank/DDBJ whole genome shotgun (WGS) entry which is preliminary data.</text>
</comment>
<dbReference type="InterPro" id="IPR004474">
    <property type="entry name" value="LytR_CpsA_psr"/>
</dbReference>
<reference evidence="5 6" key="1">
    <citation type="submission" date="2020-05" db="EMBL/GenBank/DDBJ databases">
        <title>MicrobeNet Type strains.</title>
        <authorList>
            <person name="Nicholson A.C."/>
        </authorList>
    </citation>
    <scope>NUCLEOTIDE SEQUENCE [LARGE SCALE GENOMIC DNA]</scope>
    <source>
        <strain evidence="5 6">JCM 3224</strain>
    </source>
</reference>
<evidence type="ECO:0000313" key="6">
    <source>
        <dbReference type="Proteomes" id="UP000586827"/>
    </source>
</evidence>
<accession>A0A849CEY7</accession>
<gene>
    <name evidence="5" type="ORF">HLB23_29900</name>
</gene>
<dbReference type="EMBL" id="JABELX010000012">
    <property type="protein sequence ID" value="NNH74019.1"/>
    <property type="molecule type" value="Genomic_DNA"/>
</dbReference>
<feature type="transmembrane region" description="Helical" evidence="3">
    <location>
        <begin position="165"/>
        <end position="184"/>
    </location>
</feature>
<dbReference type="InterPro" id="IPR050922">
    <property type="entry name" value="LytR/CpsA/Psr_CW_biosynth"/>
</dbReference>
<dbReference type="Gene3D" id="3.40.630.190">
    <property type="entry name" value="LCP protein"/>
    <property type="match status" value="1"/>
</dbReference>
<evidence type="ECO:0000256" key="3">
    <source>
        <dbReference type="SAM" id="Phobius"/>
    </source>
</evidence>
<dbReference type="RefSeq" id="WP_067516644.1">
    <property type="nucleotide sequence ID" value="NZ_JABELX010000012.1"/>
</dbReference>
<feature type="region of interest" description="Disordered" evidence="2">
    <location>
        <begin position="1"/>
        <end position="158"/>
    </location>
</feature>
<feature type="compositionally biased region" description="Pro residues" evidence="2">
    <location>
        <begin position="43"/>
        <end position="66"/>
    </location>
</feature>
<organism evidence="5 6">
    <name type="scientific">Nocardia uniformis</name>
    <dbReference type="NCBI Taxonomy" id="53432"/>
    <lineage>
        <taxon>Bacteria</taxon>
        <taxon>Bacillati</taxon>
        <taxon>Actinomycetota</taxon>
        <taxon>Actinomycetes</taxon>
        <taxon>Mycobacteriales</taxon>
        <taxon>Nocardiaceae</taxon>
        <taxon>Nocardia</taxon>
    </lineage>
</organism>
<proteinExistence type="inferred from homology"/>